<comment type="caution">
    <text evidence="2">The sequence shown here is derived from an EMBL/GenBank/DDBJ whole genome shotgun (WGS) entry which is preliminary data.</text>
</comment>
<accession>A0A9X1FT01</accession>
<proteinExistence type="predicted"/>
<dbReference type="Proteomes" id="UP001138661">
    <property type="component" value="Unassembled WGS sequence"/>
</dbReference>
<evidence type="ECO:0000259" key="1">
    <source>
        <dbReference type="Pfam" id="PF01869"/>
    </source>
</evidence>
<sequence>MSHSASTFLIGVDGGGTGCRVAVGTLSDGIIAKADGGRANAATDPERAIASVISATRNAAAQASVPEHLLTEAVAHVGLAGVMTPADSARIAAALPFKKCIVTDDRPTAVRGALGCHDGFLLSVGTGTIAASCVAGDVSFVGGWGFHLADKGSGAWLAHASLERVLLCHDKIADHTDLTRSLFAKFGGDPNAIVSFSMTAKPGDYGTFAPEIISAALTGDAWGMSVMKRGAEHFVRYLDALKFQPGDTLCLAGGVGPYYETFLPTEHLTGRVSSRGTALDGAFQLAQKAASETREGVL</sequence>
<reference evidence="2" key="1">
    <citation type="submission" date="2021-07" db="EMBL/GenBank/DDBJ databases">
        <title>Roseobacter insulae sp. nov., isolated from a tidal flat.</title>
        <authorList>
            <person name="Park S."/>
            <person name="Yoon J.-H."/>
        </authorList>
    </citation>
    <scope>NUCLEOTIDE SEQUENCE</scope>
    <source>
        <strain evidence="2">YSTF-M11</strain>
    </source>
</reference>
<dbReference type="AlphaFoldDB" id="A0A9X1FT01"/>
<dbReference type="CDD" id="cd24082">
    <property type="entry name" value="ASKHA_NBD_GspK-like"/>
    <property type="match status" value="1"/>
</dbReference>
<evidence type="ECO:0000313" key="2">
    <source>
        <dbReference type="EMBL" id="MBW4707021.1"/>
    </source>
</evidence>
<dbReference type="RefSeq" id="WP_219499420.1">
    <property type="nucleotide sequence ID" value="NZ_JAHXDN010000001.1"/>
</dbReference>
<dbReference type="Pfam" id="PF01869">
    <property type="entry name" value="BcrAD_BadFG"/>
    <property type="match status" value="1"/>
</dbReference>
<dbReference type="PANTHER" id="PTHR43190">
    <property type="entry name" value="N-ACETYL-D-GLUCOSAMINE KINASE"/>
    <property type="match status" value="1"/>
</dbReference>
<dbReference type="PANTHER" id="PTHR43190:SF3">
    <property type="entry name" value="N-ACETYL-D-GLUCOSAMINE KINASE"/>
    <property type="match status" value="1"/>
</dbReference>
<name>A0A9X1FT01_9RHOB</name>
<feature type="domain" description="ATPase BadF/BadG/BcrA/BcrD type" evidence="1">
    <location>
        <begin position="10"/>
        <end position="255"/>
    </location>
</feature>
<keyword evidence="3" id="KW-1185">Reference proteome</keyword>
<gene>
    <name evidence="2" type="ORF">KX928_04385</name>
</gene>
<dbReference type="InterPro" id="IPR002731">
    <property type="entry name" value="ATPase_BadF"/>
</dbReference>
<dbReference type="EMBL" id="JAHXDN010000001">
    <property type="protein sequence ID" value="MBW4707021.1"/>
    <property type="molecule type" value="Genomic_DNA"/>
</dbReference>
<evidence type="ECO:0000313" key="3">
    <source>
        <dbReference type="Proteomes" id="UP001138661"/>
    </source>
</evidence>
<dbReference type="InterPro" id="IPR052519">
    <property type="entry name" value="Euk-type_GlcNAc_Kinase"/>
</dbReference>
<organism evidence="2 3">
    <name type="scientific">Roseobacter insulae</name>
    <dbReference type="NCBI Taxonomy" id="2859783"/>
    <lineage>
        <taxon>Bacteria</taxon>
        <taxon>Pseudomonadati</taxon>
        <taxon>Pseudomonadota</taxon>
        <taxon>Alphaproteobacteria</taxon>
        <taxon>Rhodobacterales</taxon>
        <taxon>Roseobacteraceae</taxon>
        <taxon>Roseobacter</taxon>
    </lineage>
</organism>
<protein>
    <recommendedName>
        <fullName evidence="1">ATPase BadF/BadG/BcrA/BcrD type domain-containing protein</fullName>
    </recommendedName>
</protein>